<feature type="disulfide bond" evidence="17">
    <location>
        <begin position="81"/>
        <end position="96"/>
    </location>
</feature>
<evidence type="ECO:0000256" key="7">
    <source>
        <dbReference type="ARBA" id="ARBA00022737"/>
    </source>
</evidence>
<reference evidence="20" key="1">
    <citation type="submission" date="2022-03" db="EMBL/GenBank/DDBJ databases">
        <authorList>
            <person name="Lindestad O."/>
        </authorList>
    </citation>
    <scope>NUCLEOTIDE SEQUENCE</scope>
</reference>
<feature type="disulfide bond" evidence="17">
    <location>
        <begin position="1578"/>
        <end position="1596"/>
    </location>
</feature>
<dbReference type="EMBL" id="CAKXAJ010026534">
    <property type="protein sequence ID" value="CAH2269523.1"/>
    <property type="molecule type" value="Genomic_DNA"/>
</dbReference>
<dbReference type="Gene3D" id="2.10.25.10">
    <property type="entry name" value="Laminin"/>
    <property type="match status" value="2"/>
</dbReference>
<name>A0A8S4SR09_9NEOP</name>
<evidence type="ECO:0000256" key="15">
    <source>
        <dbReference type="ARBA" id="ARBA00037878"/>
    </source>
</evidence>
<dbReference type="Pfam" id="PF00057">
    <property type="entry name" value="Ldl_recept_a"/>
    <property type="match status" value="9"/>
</dbReference>
<dbReference type="FunFam" id="4.10.400.10:FF:000189">
    <property type="entry name" value="low-density lipoprotein receptor 1"/>
    <property type="match status" value="1"/>
</dbReference>
<evidence type="ECO:0000256" key="17">
    <source>
        <dbReference type="PROSITE-ProRule" id="PRU00124"/>
    </source>
</evidence>
<dbReference type="PROSITE" id="PS01187">
    <property type="entry name" value="EGF_CA"/>
    <property type="match status" value="1"/>
</dbReference>
<keyword evidence="10" id="KW-0472">Membrane</keyword>
<evidence type="ECO:0000256" key="8">
    <source>
        <dbReference type="ARBA" id="ARBA00022837"/>
    </source>
</evidence>
<organism evidence="20 21">
    <name type="scientific">Pararge aegeria aegeria</name>
    <dbReference type="NCBI Taxonomy" id="348720"/>
    <lineage>
        <taxon>Eukaryota</taxon>
        <taxon>Metazoa</taxon>
        <taxon>Ecdysozoa</taxon>
        <taxon>Arthropoda</taxon>
        <taxon>Hexapoda</taxon>
        <taxon>Insecta</taxon>
        <taxon>Pterygota</taxon>
        <taxon>Neoptera</taxon>
        <taxon>Endopterygota</taxon>
        <taxon>Lepidoptera</taxon>
        <taxon>Glossata</taxon>
        <taxon>Ditrysia</taxon>
        <taxon>Papilionoidea</taxon>
        <taxon>Nymphalidae</taxon>
        <taxon>Satyrinae</taxon>
        <taxon>Satyrini</taxon>
        <taxon>Parargina</taxon>
        <taxon>Pararge</taxon>
    </lineage>
</organism>
<dbReference type="InterPro" id="IPR000742">
    <property type="entry name" value="EGF"/>
</dbReference>
<dbReference type="InterPro" id="IPR000033">
    <property type="entry name" value="LDLR_classB_rpt"/>
</dbReference>
<evidence type="ECO:0000256" key="3">
    <source>
        <dbReference type="ARBA" id="ARBA00022536"/>
    </source>
</evidence>
<feature type="repeat" description="LDL-receptor class B" evidence="18">
    <location>
        <begin position="209"/>
        <end position="252"/>
    </location>
</feature>
<dbReference type="PROSITE" id="PS51120">
    <property type="entry name" value="LDLRB"/>
    <property type="match status" value="9"/>
</dbReference>
<dbReference type="Gene3D" id="2.120.10.30">
    <property type="entry name" value="TolB, C-terminal domain"/>
    <property type="match status" value="5"/>
</dbReference>
<dbReference type="InterPro" id="IPR011042">
    <property type="entry name" value="6-blade_b-propeller_TolB-like"/>
</dbReference>
<keyword evidence="13" id="KW-0168">Coated pit</keyword>
<evidence type="ECO:0000256" key="4">
    <source>
        <dbReference type="ARBA" id="ARBA00022583"/>
    </source>
</evidence>
<dbReference type="FunFam" id="4.10.400.10:FF:000065">
    <property type="entry name" value="Transmembrane protease serine 7"/>
    <property type="match status" value="1"/>
</dbReference>
<dbReference type="InterPro" id="IPR001881">
    <property type="entry name" value="EGF-like_Ca-bd_dom"/>
</dbReference>
<dbReference type="GO" id="GO:0006897">
    <property type="term" value="P:endocytosis"/>
    <property type="evidence" value="ECO:0007669"/>
    <property type="project" value="UniProtKB-KW"/>
</dbReference>
<dbReference type="Pfam" id="PF24468">
    <property type="entry name" value="EGF_LRP2"/>
    <property type="match status" value="1"/>
</dbReference>
<feature type="repeat" description="LDL-receptor class B" evidence="18">
    <location>
        <begin position="1436"/>
        <end position="1477"/>
    </location>
</feature>
<feature type="disulfide bond" evidence="17">
    <location>
        <begin position="855"/>
        <end position="870"/>
    </location>
</feature>
<feature type="disulfide bond" evidence="17">
    <location>
        <begin position="1631"/>
        <end position="1646"/>
    </location>
</feature>
<keyword evidence="6" id="KW-0732">Signal</keyword>
<accession>A0A8S4SR09</accession>
<keyword evidence="14" id="KW-0325">Glycoprotein</keyword>
<dbReference type="PROSITE" id="PS01209">
    <property type="entry name" value="LDLRA_1"/>
    <property type="match status" value="4"/>
</dbReference>
<dbReference type="Pfam" id="PF00058">
    <property type="entry name" value="Ldl_recept_b"/>
    <property type="match status" value="4"/>
</dbReference>
<evidence type="ECO:0000256" key="1">
    <source>
        <dbReference type="ARBA" id="ARBA00004479"/>
    </source>
</evidence>
<dbReference type="InterPro" id="IPR051221">
    <property type="entry name" value="LDLR-related"/>
</dbReference>
<evidence type="ECO:0000256" key="6">
    <source>
        <dbReference type="ARBA" id="ARBA00022729"/>
    </source>
</evidence>
<dbReference type="Pfam" id="PF14670">
    <property type="entry name" value="FXa_inhibition"/>
    <property type="match status" value="1"/>
</dbReference>
<feature type="disulfide bond" evidence="17">
    <location>
        <begin position="735"/>
        <end position="750"/>
    </location>
</feature>
<dbReference type="SMART" id="SM00179">
    <property type="entry name" value="EGF_CA"/>
    <property type="match status" value="2"/>
</dbReference>
<evidence type="ECO:0000256" key="10">
    <source>
        <dbReference type="ARBA" id="ARBA00023136"/>
    </source>
</evidence>
<feature type="repeat" description="LDL-receptor class B" evidence="18">
    <location>
        <begin position="1118"/>
        <end position="1159"/>
    </location>
</feature>
<dbReference type="GO" id="GO:0005509">
    <property type="term" value="F:calcium ion binding"/>
    <property type="evidence" value="ECO:0007669"/>
    <property type="project" value="InterPro"/>
</dbReference>
<dbReference type="Gene3D" id="4.10.400.10">
    <property type="entry name" value="Low-density Lipoprotein Receptor"/>
    <property type="match status" value="11"/>
</dbReference>
<keyword evidence="8" id="KW-0106">Calcium</keyword>
<evidence type="ECO:0000259" key="19">
    <source>
        <dbReference type="PROSITE" id="PS50026"/>
    </source>
</evidence>
<dbReference type="Pfam" id="PF16472">
    <property type="entry name" value="DUF5050"/>
    <property type="match status" value="1"/>
</dbReference>
<dbReference type="InterPro" id="IPR023415">
    <property type="entry name" value="LDLR_class-A_CS"/>
</dbReference>
<keyword evidence="7" id="KW-0677">Repeat</keyword>
<dbReference type="GO" id="GO:0005905">
    <property type="term" value="C:clathrin-coated pit"/>
    <property type="evidence" value="ECO:0007669"/>
    <property type="project" value="UniProtKB-KW"/>
</dbReference>
<evidence type="ECO:0000256" key="2">
    <source>
        <dbReference type="ARBA" id="ARBA00009939"/>
    </source>
</evidence>
<evidence type="ECO:0000256" key="18">
    <source>
        <dbReference type="PROSITE-ProRule" id="PRU00461"/>
    </source>
</evidence>
<dbReference type="Pfam" id="PF07645">
    <property type="entry name" value="EGF_CA"/>
    <property type="match status" value="1"/>
</dbReference>
<dbReference type="GO" id="GO:0043235">
    <property type="term" value="C:receptor complex"/>
    <property type="evidence" value="ECO:0007669"/>
    <property type="project" value="TreeGrafter"/>
</dbReference>
<feature type="disulfide bond" evidence="17">
    <location>
        <begin position="762"/>
        <end position="780"/>
    </location>
</feature>
<feature type="repeat" description="LDL-receptor class B" evidence="18">
    <location>
        <begin position="1348"/>
        <end position="1388"/>
    </location>
</feature>
<evidence type="ECO:0000256" key="5">
    <source>
        <dbReference type="ARBA" id="ARBA00022692"/>
    </source>
</evidence>
<keyword evidence="9" id="KW-1133">Transmembrane helix</keyword>
<feature type="domain" description="EGF-like" evidence="19">
    <location>
        <begin position="1775"/>
        <end position="1811"/>
    </location>
</feature>
<dbReference type="InterPro" id="IPR032485">
    <property type="entry name" value="LRP1-like_beta_prop"/>
</dbReference>
<feature type="disulfide bond" evidence="17">
    <location>
        <begin position="1651"/>
        <end position="1663"/>
    </location>
</feature>
<feature type="disulfide bond" evidence="17">
    <location>
        <begin position="723"/>
        <end position="741"/>
    </location>
</feature>
<dbReference type="SMART" id="SM00135">
    <property type="entry name" value="LY"/>
    <property type="match status" value="22"/>
</dbReference>
<comment type="caution">
    <text evidence="20">The sequence shown here is derived from an EMBL/GenBank/DDBJ whole genome shotgun (WGS) entry which is preliminary data.</text>
</comment>
<evidence type="ECO:0000256" key="16">
    <source>
        <dbReference type="PROSITE-ProRule" id="PRU00076"/>
    </source>
</evidence>
<proteinExistence type="inferred from homology"/>
<dbReference type="SMART" id="SM00181">
    <property type="entry name" value="EGF"/>
    <property type="match status" value="10"/>
</dbReference>
<dbReference type="PRINTS" id="PR00261">
    <property type="entry name" value="LDLRECEPTOR"/>
</dbReference>
<dbReference type="FunFam" id="4.10.400.10:FF:000062">
    <property type="entry name" value="Terribly reduced optic lobes, isoform AI"/>
    <property type="match status" value="1"/>
</dbReference>
<dbReference type="SUPFAM" id="SSF57424">
    <property type="entry name" value="LDL receptor-like module"/>
    <property type="match status" value="10"/>
</dbReference>
<evidence type="ECO:0000313" key="20">
    <source>
        <dbReference type="EMBL" id="CAH2269523.1"/>
    </source>
</evidence>
<feature type="repeat" description="LDL-receptor class B" evidence="18">
    <location>
        <begin position="396"/>
        <end position="438"/>
    </location>
</feature>
<dbReference type="FunFam" id="2.120.10.30:FF:000241">
    <property type="entry name" value="Low-density lipoprotein receptor-related protein 6"/>
    <property type="match status" value="4"/>
</dbReference>
<dbReference type="SMART" id="SM00192">
    <property type="entry name" value="LDLa"/>
    <property type="match status" value="11"/>
</dbReference>
<dbReference type="PROSITE" id="PS50026">
    <property type="entry name" value="EGF_3"/>
    <property type="match status" value="1"/>
</dbReference>
<dbReference type="InterPro" id="IPR018097">
    <property type="entry name" value="EGF_Ca-bd_CS"/>
</dbReference>
<feature type="disulfide bond" evidence="17">
    <location>
        <begin position="1658"/>
        <end position="1676"/>
    </location>
</feature>
<evidence type="ECO:0000256" key="13">
    <source>
        <dbReference type="ARBA" id="ARBA00023176"/>
    </source>
</evidence>
<feature type="repeat" description="LDL-receptor class B" evidence="18">
    <location>
        <begin position="1913"/>
        <end position="1961"/>
    </location>
</feature>
<dbReference type="SUPFAM" id="SSF63825">
    <property type="entry name" value="YWTD domain"/>
    <property type="match status" value="5"/>
</dbReference>
<feature type="repeat" description="LDL-receptor class B" evidence="18">
    <location>
        <begin position="1962"/>
        <end position="2005"/>
    </location>
</feature>
<feature type="disulfide bond" evidence="17">
    <location>
        <begin position="39"/>
        <end position="54"/>
    </location>
</feature>
<feature type="disulfide bond" evidence="17">
    <location>
        <begin position="815"/>
        <end position="830"/>
    </location>
</feature>
<dbReference type="PROSITE" id="PS50068">
    <property type="entry name" value="LDLRA_2"/>
    <property type="match status" value="10"/>
</dbReference>
<comment type="caution">
    <text evidence="16">Lacks conserved residue(s) required for the propagation of feature annotation.</text>
</comment>
<sequence length="2070" mass="230124">MLFPAYRKCQADDFQCGLEGAGSGKVSSQGPCIPKEKKCDGYLDCRTSKDEQECPGQSIACRLDQFKCASGDKCIDTSAKCDHKDDCGDNSDEANCTGITTYGGNDITIAGSWAPVALAVDWVGDKLYVADAMGQKIDVFELDGRWHAVVLGSNLTNPADIALDPTLGLMFVADSSQIIRANMDGTHTKSIVTEATYKASGIAVDTIARRIFWCDSLLDYIETVDYDGNYRFLVLRGQQVPSPSRLALFGDRVYWSDSTKQGISSVNKYEGSSSIQAIYKTKDIREPKALTVVHSLKQTSVNNPCGVNNGGCSQMCIVTALQNGGLGYRCACNIGYRLETDLRNCDIVKEFLMYSQQRFIKGKVLNPVIEGFSDAILPVVSRRARFVGLDFDSRDEHIYYSDVLQDVIYRVHRNGTTREIVLASQNEGVEGLAVDWASKNLYYIDSRKGTLNVLSTRNIAYKRTLLKDLKRPRAIVVHPNKGYIFFSEWDRPANISRANTDGSGLLVFENVTLGWPNGLSIDFDENRVYWCDALLDHVQHAKLDGTDVKTVNSRLIRHPFSIVIYKEFMYITDWRLDAIVRLHKLTGEQEDIMVREPQTNRLYGVKVYSQDIQKIDPNQPCSINNGNCQKFCFAVPRNNTELLTVKCGCPYGEKLALDGTSCIADPNSEPPVQACPNTWDFTCNNQRCIPKSWVCDGDDDCLDNSDEEQNCTKSTCSASEFMCKSGRCVPATFKCDSENDCGDFSDETGCVNVTCSSAQFQCGNGRCVPSTWKCDSENDCGDGSDEGAHCADKTCAYFQFTCPRTGHCIPASWVCDGDDDCFDKQDEADCPPVSCLASQFKCADLKQCVQEAYKCDGIPDCNDGSDEAGCPSLAPHQCAAERQFQCAASGLCIPRTWHCDGTADQPPSDLDFDEGGSRICSCSIGYRKENEVNCVPYKTFAVVSQLDLIRGYSLDSSAEAMVPVSGAGHHILHVDTHFADNYVYWVEFNRGQWNGIFRVRPNGSDLQHVVRDGIGSNGIRGLAVDWVAGNLYFTNVFPHENYVEMSWLDGSNRKVIYKTTMDAPRELAVNPLKRLLYWIDYGQYPRIGKAYLDGSNWQTVVSSGISNPRDLTIDMLTHDVYWVDSKLDQIQKISYNGGNRQLIRSNLPNPMGIAIHTGSVYWVDRNLQTIYKASKLPGNMSMPEKIRTNLPKLRDIVIFDINNQPTDENNPCRKLGNGGCDQLCFSYPPEANKGYTHRCDCATGQISASNPKKCDAVDEYLVFTTRTEIRAVNLDPKSTGIPFKPIGNLTNVVGVEFDYADNKLFFTQIRPYARIAWMSANSPDPAGIQNIISKNINPEGISYDWTQKKVYWTDSSNNSIYAMNLDGTELVMIARVERPRAIVVDPCNGTLYYTDWGRFGTSGKIYRTTMAGSLKKAIIDKDLSQPSGLTIDFDEDMLYWTDAVREKIERSKLDGSDREVLISATIYPFAITVFRNYIYWTDLQLRGVYRAEKHTGANMIEMVKRLEDSPRDIHIYSTSRQTCQTNLCKISNGGCAHSCHPAPNNTVECKCGDGTKLVNEGRMCVAKNISCDSSKFFCANGKCISRMWSCDGDDDCGDGSDEDTNYCAYHSCSPNEFRCNNGRCIFKSWKCDHENDCKDGSDEEGCVYPPCAEAEFTCQNSRCIPKTQVCNGINDCKDNVTSDETHERCPRNTTCPTNHLKCEKTNICVEPSFGVHSEVPLSSVPCGCAIDLCVVPGGCEHFCTNLTLGGAPGGYICTCFQGWIISRADSKRCADVDECAAGAHHCSHLCTNLNGSYSCSCREGFKLADTLSGICKAVENEVVLMYANGPEIRAFVQDKNEQYDVITSEKRIEAIDYDPKQEMVFWADSYEKTIKRSYMINALKGEVKSGFAQDLNMKGNSKPTAIALDYIGENLYWTETDRTGSKPRGRVMVARTDGRYRRAIVSAGIESPTSLVLDPQLGKMFWTDAGSAPKIETAWMDGSKRRPIITENIRHPTGLAIDHAMDHAIYWADTKLNTIEMIKHDGTNRKQAAPTQPSLDSNDCGLWHCIEVFEKMGENPTTPLIKLGGY</sequence>
<dbReference type="CDD" id="cd00112">
    <property type="entry name" value="LDLa"/>
    <property type="match status" value="9"/>
</dbReference>
<dbReference type="OrthoDB" id="21182at2759"/>
<dbReference type="FunFam" id="2.10.25.10:FF:000009">
    <property type="entry name" value="Low-density lipoprotein receptor isoform 1"/>
    <property type="match status" value="1"/>
</dbReference>
<keyword evidence="11 17" id="KW-1015">Disulfide bond</keyword>
<feature type="disulfide bond" evidence="17">
    <location>
        <begin position="716"/>
        <end position="728"/>
    </location>
</feature>
<keyword evidence="12" id="KW-0675">Receptor</keyword>
<dbReference type="GO" id="GO:0005886">
    <property type="term" value="C:plasma membrane"/>
    <property type="evidence" value="ECO:0007669"/>
    <property type="project" value="TreeGrafter"/>
</dbReference>
<gene>
    <name evidence="20" type="primary">jg19071</name>
    <name evidence="20" type="ORF">PAEG_LOCUS27734</name>
</gene>
<dbReference type="InterPro" id="IPR000152">
    <property type="entry name" value="EGF-type_Asp/Asn_hydroxyl_site"/>
</dbReference>
<feature type="disulfide bond" evidence="17">
    <location>
        <begin position="1571"/>
        <end position="1583"/>
    </location>
</feature>
<evidence type="ECO:0000256" key="14">
    <source>
        <dbReference type="ARBA" id="ARBA00023180"/>
    </source>
</evidence>
<dbReference type="FunFam" id="2.120.10.30:FF:000040">
    <property type="entry name" value="Low-density lipoprotein receptor-related protein 2"/>
    <property type="match status" value="1"/>
</dbReference>
<feature type="repeat" description="LDL-receptor class B" evidence="18">
    <location>
        <begin position="526"/>
        <end position="568"/>
    </location>
</feature>
<dbReference type="FunFam" id="4.10.400.10:FF:000121">
    <property type="entry name" value="low-density lipoprotein receptor-related protein 2"/>
    <property type="match status" value="1"/>
</dbReference>
<keyword evidence="4" id="KW-0254">Endocytosis</keyword>
<dbReference type="SUPFAM" id="SSF57196">
    <property type="entry name" value="EGF/Laminin"/>
    <property type="match status" value="3"/>
</dbReference>
<dbReference type="FunFam" id="4.10.400.10:FF:000045">
    <property type="entry name" value="Low-density lipoprotein receptor-related protein 2"/>
    <property type="match status" value="1"/>
</dbReference>
<feature type="disulfide bond" evidence="17">
    <location>
        <begin position="755"/>
        <end position="767"/>
    </location>
</feature>
<feature type="disulfide bond" evidence="17">
    <location>
        <begin position="683"/>
        <end position="701"/>
    </location>
</feature>
<feature type="disulfide bond" evidence="17">
    <location>
        <begin position="1619"/>
        <end position="1637"/>
    </location>
</feature>
<protein>
    <submittedName>
        <fullName evidence="20">Jg19071 protein</fullName>
    </submittedName>
</protein>
<dbReference type="InterPro" id="IPR002172">
    <property type="entry name" value="LDrepeatLR_classA_rpt"/>
</dbReference>
<feature type="disulfide bond" evidence="17">
    <location>
        <begin position="1612"/>
        <end position="1624"/>
    </location>
</feature>
<dbReference type="PANTHER" id="PTHR22722">
    <property type="entry name" value="LOW-DENSITY LIPOPROTEIN RECEPTOR-RELATED PROTEIN 2-RELATED"/>
    <property type="match status" value="1"/>
</dbReference>
<dbReference type="FunFam" id="4.10.400.10:FF:000204">
    <property type="entry name" value="Putative low-density lipoprotein receptor"/>
    <property type="match status" value="1"/>
</dbReference>
<dbReference type="Proteomes" id="UP000838756">
    <property type="component" value="Unassembled WGS sequence"/>
</dbReference>
<feature type="repeat" description="LDL-receptor class B" evidence="18">
    <location>
        <begin position="1074"/>
        <end position="1117"/>
    </location>
</feature>
<evidence type="ECO:0000256" key="9">
    <source>
        <dbReference type="ARBA" id="ARBA00022989"/>
    </source>
</evidence>
<evidence type="ECO:0000256" key="12">
    <source>
        <dbReference type="ARBA" id="ARBA00023170"/>
    </source>
</evidence>
<dbReference type="InterPro" id="IPR056588">
    <property type="entry name" value="EGF_LRP2"/>
</dbReference>
<keyword evidence="5" id="KW-0812">Transmembrane</keyword>
<evidence type="ECO:0000313" key="21">
    <source>
        <dbReference type="Proteomes" id="UP000838756"/>
    </source>
</evidence>
<evidence type="ECO:0000256" key="11">
    <source>
        <dbReference type="ARBA" id="ARBA00023157"/>
    </source>
</evidence>
<dbReference type="PANTHER" id="PTHR22722:SF14">
    <property type="entry name" value="MEGALIN, ISOFORM A"/>
    <property type="match status" value="1"/>
</dbReference>
<dbReference type="InterPro" id="IPR036055">
    <property type="entry name" value="LDL_receptor-like_sf"/>
</dbReference>
<dbReference type="PROSITE" id="PS00010">
    <property type="entry name" value="ASX_HYDROXYL"/>
    <property type="match status" value="1"/>
</dbReference>
<dbReference type="InterPro" id="IPR049883">
    <property type="entry name" value="NOTCH1_EGF-like"/>
</dbReference>
<keyword evidence="21" id="KW-1185">Reference proteome</keyword>
<keyword evidence="3 16" id="KW-0245">EGF-like domain</keyword>
<comment type="subcellular location">
    <subcellularLocation>
        <location evidence="15">Membrane</location>
        <location evidence="15">Coated pit</location>
    </subcellularLocation>
    <subcellularLocation>
        <location evidence="1">Membrane</location>
        <topology evidence="1">Single-pass type I membrane protein</topology>
    </subcellularLocation>
</comment>
<comment type="similarity">
    <text evidence="2">Belongs to the LDLR family.</text>
</comment>